<dbReference type="EMBL" id="LCAP01000002">
    <property type="protein sequence ID" value="KKR91718.1"/>
    <property type="molecule type" value="Genomic_DNA"/>
</dbReference>
<organism evidence="2 3">
    <name type="scientific">Candidatus Falkowbacteria bacterium GW2011_GWA2_41_14</name>
    <dbReference type="NCBI Taxonomy" id="1618635"/>
    <lineage>
        <taxon>Bacteria</taxon>
        <taxon>Candidatus Falkowiibacteriota</taxon>
    </lineage>
</organism>
<evidence type="ECO:0000313" key="3">
    <source>
        <dbReference type="Proteomes" id="UP000034190"/>
    </source>
</evidence>
<feature type="transmembrane region" description="Helical" evidence="1">
    <location>
        <begin position="17"/>
        <end position="38"/>
    </location>
</feature>
<accession>A0A0G0USM0</accession>
<keyword evidence="1" id="KW-0472">Membrane</keyword>
<proteinExistence type="predicted"/>
<name>A0A0G0USM0_9BACT</name>
<keyword evidence="1" id="KW-0812">Transmembrane</keyword>
<comment type="caution">
    <text evidence="2">The sequence shown here is derived from an EMBL/GenBank/DDBJ whole genome shotgun (WGS) entry which is preliminary data.</text>
</comment>
<evidence type="ECO:0000256" key="1">
    <source>
        <dbReference type="SAM" id="Phobius"/>
    </source>
</evidence>
<sequence length="92" mass="10660">MATKKPINFTAKKISNWLTIIIISSTVIILILISVFLYKNFYQTITQTKEIVILRKEVAPYAVDMEKFNSIIDQLTKKTLPKKLDNIISPFR</sequence>
<gene>
    <name evidence="2" type="ORF">UU43_C0002G0027</name>
</gene>
<evidence type="ECO:0000313" key="2">
    <source>
        <dbReference type="EMBL" id="KKR91718.1"/>
    </source>
</evidence>
<keyword evidence="1" id="KW-1133">Transmembrane helix</keyword>
<protein>
    <submittedName>
        <fullName evidence="2">Uncharacterized protein</fullName>
    </submittedName>
</protein>
<dbReference type="AlphaFoldDB" id="A0A0G0USM0"/>
<dbReference type="Proteomes" id="UP000034190">
    <property type="component" value="Unassembled WGS sequence"/>
</dbReference>
<reference evidence="2 3" key="1">
    <citation type="journal article" date="2015" name="Nature">
        <title>rRNA introns, odd ribosomes, and small enigmatic genomes across a large radiation of phyla.</title>
        <authorList>
            <person name="Brown C.T."/>
            <person name="Hug L.A."/>
            <person name="Thomas B.C."/>
            <person name="Sharon I."/>
            <person name="Castelle C.J."/>
            <person name="Singh A."/>
            <person name="Wilkins M.J."/>
            <person name="Williams K.H."/>
            <person name="Banfield J.F."/>
        </authorList>
    </citation>
    <scope>NUCLEOTIDE SEQUENCE [LARGE SCALE GENOMIC DNA]</scope>
</reference>